<dbReference type="Proteomes" id="UP001054837">
    <property type="component" value="Unassembled WGS sequence"/>
</dbReference>
<comment type="caution">
    <text evidence="1">The sequence shown here is derived from an EMBL/GenBank/DDBJ whole genome shotgun (WGS) entry which is preliminary data.</text>
</comment>
<sequence length="94" mass="10628">MAITNDISSYIPHDASFRDGGTSLPISSAMHHPSPLRNPESAILELSPAFTLSPSFAPHPPEMMLFEFRRQLQRFKEFCLLPVALLGKQWTKEF</sequence>
<evidence type="ECO:0000313" key="2">
    <source>
        <dbReference type="Proteomes" id="UP001054837"/>
    </source>
</evidence>
<evidence type="ECO:0000313" key="1">
    <source>
        <dbReference type="EMBL" id="GIY83996.1"/>
    </source>
</evidence>
<reference evidence="1 2" key="1">
    <citation type="submission" date="2021-06" db="EMBL/GenBank/DDBJ databases">
        <title>Caerostris darwini draft genome.</title>
        <authorList>
            <person name="Kono N."/>
            <person name="Arakawa K."/>
        </authorList>
    </citation>
    <scope>NUCLEOTIDE SEQUENCE [LARGE SCALE GENOMIC DNA]</scope>
</reference>
<keyword evidence="2" id="KW-1185">Reference proteome</keyword>
<dbReference type="EMBL" id="BPLQ01014877">
    <property type="protein sequence ID" value="GIY83996.1"/>
    <property type="molecule type" value="Genomic_DNA"/>
</dbReference>
<protein>
    <submittedName>
        <fullName evidence="1">Uncharacterized protein</fullName>
    </submittedName>
</protein>
<name>A0AAV4WNB4_9ARAC</name>
<organism evidence="1 2">
    <name type="scientific">Caerostris darwini</name>
    <dbReference type="NCBI Taxonomy" id="1538125"/>
    <lineage>
        <taxon>Eukaryota</taxon>
        <taxon>Metazoa</taxon>
        <taxon>Ecdysozoa</taxon>
        <taxon>Arthropoda</taxon>
        <taxon>Chelicerata</taxon>
        <taxon>Arachnida</taxon>
        <taxon>Araneae</taxon>
        <taxon>Araneomorphae</taxon>
        <taxon>Entelegynae</taxon>
        <taxon>Araneoidea</taxon>
        <taxon>Araneidae</taxon>
        <taxon>Caerostris</taxon>
    </lineage>
</organism>
<gene>
    <name evidence="1" type="ORF">CDAR_556661</name>
</gene>
<accession>A0AAV4WNB4</accession>
<dbReference type="AlphaFoldDB" id="A0AAV4WNB4"/>
<proteinExistence type="predicted"/>